<organism evidence="8 9">
    <name type="scientific">Pleurostoma richardsiae</name>
    <dbReference type="NCBI Taxonomy" id="41990"/>
    <lineage>
        <taxon>Eukaryota</taxon>
        <taxon>Fungi</taxon>
        <taxon>Dikarya</taxon>
        <taxon>Ascomycota</taxon>
        <taxon>Pezizomycotina</taxon>
        <taxon>Sordariomycetes</taxon>
        <taxon>Sordariomycetidae</taxon>
        <taxon>Calosphaeriales</taxon>
        <taxon>Pleurostomataceae</taxon>
        <taxon>Pleurostoma</taxon>
    </lineage>
</organism>
<accession>A0AA38VV37</accession>
<evidence type="ECO:0000313" key="9">
    <source>
        <dbReference type="Proteomes" id="UP001174694"/>
    </source>
</evidence>
<dbReference type="InterPro" id="IPR025925">
    <property type="entry name" value="PPC89_CLD"/>
</dbReference>
<evidence type="ECO:0000256" key="1">
    <source>
        <dbReference type="ARBA" id="ARBA00004267"/>
    </source>
</evidence>
<evidence type="ECO:0000256" key="5">
    <source>
        <dbReference type="SAM" id="MobiDB-lite"/>
    </source>
</evidence>
<feature type="compositionally biased region" description="Basic and acidic residues" evidence="5">
    <location>
        <begin position="368"/>
        <end position="390"/>
    </location>
</feature>
<feature type="region of interest" description="Disordered" evidence="5">
    <location>
        <begin position="1"/>
        <end position="44"/>
    </location>
</feature>
<evidence type="ECO:0000256" key="4">
    <source>
        <dbReference type="SAM" id="Coils"/>
    </source>
</evidence>
<evidence type="ECO:0000259" key="7">
    <source>
        <dbReference type="Pfam" id="PF14197"/>
    </source>
</evidence>
<feature type="coiled-coil region" evidence="4">
    <location>
        <begin position="890"/>
        <end position="943"/>
    </location>
</feature>
<keyword evidence="9" id="KW-1185">Reference proteome</keyword>
<feature type="region of interest" description="Disordered" evidence="5">
    <location>
        <begin position="820"/>
        <end position="880"/>
    </location>
</feature>
<dbReference type="Pfam" id="PF14197">
    <property type="entry name" value="Cep57_CLD_2"/>
    <property type="match status" value="1"/>
</dbReference>
<feature type="region of interest" description="Disordered" evidence="5">
    <location>
        <begin position="682"/>
        <end position="725"/>
    </location>
</feature>
<protein>
    <submittedName>
        <fullName evidence="8">Spindle pole body protein ppc89</fullName>
    </submittedName>
</protein>
<dbReference type="AlphaFoldDB" id="A0AA38VV37"/>
<gene>
    <name evidence="8" type="ORF">NKR23_g2591</name>
</gene>
<evidence type="ECO:0000259" key="6">
    <source>
        <dbReference type="Pfam" id="PF06657"/>
    </source>
</evidence>
<feature type="compositionally biased region" description="Basic and acidic residues" evidence="5">
    <location>
        <begin position="155"/>
        <end position="166"/>
    </location>
</feature>
<keyword evidence="4" id="KW-0175">Coiled coil</keyword>
<dbReference type="InterPro" id="IPR051756">
    <property type="entry name" value="Centrosomal_MT-associated"/>
</dbReference>
<dbReference type="PANTHER" id="PTHR19336:SF9">
    <property type="entry name" value="SPINDLE POLE BODY PROTEIN PPC89"/>
    <property type="match status" value="1"/>
</dbReference>
<dbReference type="InterPro" id="IPR024957">
    <property type="entry name" value="Cep57_MT-bd_dom"/>
</dbReference>
<feature type="compositionally biased region" description="Low complexity" evidence="5">
    <location>
        <begin position="821"/>
        <end position="838"/>
    </location>
</feature>
<dbReference type="PANTHER" id="PTHR19336">
    <property type="entry name" value="UNCHARACTERIZED DUF1167"/>
    <property type="match status" value="1"/>
</dbReference>
<evidence type="ECO:0000256" key="2">
    <source>
        <dbReference type="ARBA" id="ARBA00022490"/>
    </source>
</evidence>
<feature type="domain" description="Cep57 centrosome microtubule-binding" evidence="6">
    <location>
        <begin position="874"/>
        <end position="950"/>
    </location>
</feature>
<feature type="compositionally biased region" description="Polar residues" evidence="5">
    <location>
        <begin position="1"/>
        <end position="35"/>
    </location>
</feature>
<reference evidence="8" key="1">
    <citation type="submission" date="2022-07" db="EMBL/GenBank/DDBJ databases">
        <title>Fungi with potential for degradation of polypropylene.</title>
        <authorList>
            <person name="Gostincar C."/>
        </authorList>
    </citation>
    <scope>NUCLEOTIDE SEQUENCE</scope>
    <source>
        <strain evidence="8">EXF-13308</strain>
    </source>
</reference>
<feature type="coiled-coil region" evidence="4">
    <location>
        <begin position="458"/>
        <end position="583"/>
    </location>
</feature>
<feature type="compositionally biased region" description="Polar residues" evidence="5">
    <location>
        <begin position="682"/>
        <end position="691"/>
    </location>
</feature>
<feature type="compositionally biased region" description="Polar residues" evidence="5">
    <location>
        <begin position="715"/>
        <end position="725"/>
    </location>
</feature>
<evidence type="ECO:0000313" key="8">
    <source>
        <dbReference type="EMBL" id="KAJ9152086.1"/>
    </source>
</evidence>
<feature type="coiled-coil region" evidence="4">
    <location>
        <begin position="609"/>
        <end position="636"/>
    </location>
</feature>
<feature type="region of interest" description="Disordered" evidence="5">
    <location>
        <begin position="155"/>
        <end position="226"/>
    </location>
</feature>
<sequence>MQQARQNPFNRSPPSSTGSHDTVSTTVGISSTFSFQPDAESTRRFDDDLKLRPRRAIGRTGRFGSIDAIKKTIDTSALGRLFPEWSVNPTISTSDENNALPLNRNIAASAQNKLNTRRDEEARFDHIDAFDTTNPGAFDISQSVQFYKGFGAAEKENIPPARDQKTPDVYSKHSKRSKADMQPTVENESDCSILSHTPGRGSQGIRTSRFSRPHPAASSGSPLPHKLVSNMPSSVRSGNEGFLSKPKTAFNQSMNASAFAMDQTGRSFFLPPFNHLNDLVSGTLKFSSMIRGVPVFVKNGKAHVQNQESPQDHAEVQAIELPDDEHRIFVSMDKIREEIAVLKEHDEMLQTEAERLQQEVDQLQAELQEAKSRKHSDSAIGSDSDHSSSERINAHLQKIKTLQARLDEAQRVIKVQELHNTSLSAERDAALQKLGAAMDASKKVEADIDTRQQEFESIKHYRHERETLKVEKKSLSADNNALRQEHESLASENQTLRSTNKAIVSQHNALRQAHNALKEELSTVREELASLQADYHSLRDEKNMVAEDHAALERNNEQYFLENKSLRTKISLLEQRNRDLQHSIANRDQLIEMMQNEPTRTQTRDVYRVAELEQELENAKKQNGVLEEKAAKYSAEARLLNAKCNKLSSVLDDRTREVREAIKEVEMRTATKMDVIEEQTNTIHTHKSAQSLPDLAARPPSPEREAKEHRRRNSDNTGQVTVSVDENMTSAFFIPDITMQSGDENTGNPTVTSNDARRVAFMDVTEETEKQEETGKQNAATTGPSLSKPARRVFDGLCKHKCSNCSVCSRLTSEMKNVAFHSTSTRTTSKTSKKTTTSSHEETREGRRKTITIPRPVPVTDRIPNPTEEYEEEPTMRPAKSPAHSLAIVLKEIQDEIEHLQSAVVAKQAEYNQHDKSAGRRGRRALVGEIQSLQRQLEIKSEQVYRLNDVLEGQKMAGQLMTEREIEATIMSITSMNDTGSWNGFD</sequence>
<keyword evidence="3" id="KW-0206">Cytoskeleton</keyword>
<feature type="domain" description="PPC89 centrosome localisation" evidence="7">
    <location>
        <begin position="397"/>
        <end position="463"/>
    </location>
</feature>
<dbReference type="GO" id="GO:0008017">
    <property type="term" value="F:microtubule binding"/>
    <property type="evidence" value="ECO:0007669"/>
    <property type="project" value="InterPro"/>
</dbReference>
<feature type="region of interest" description="Disordered" evidence="5">
    <location>
        <begin position="765"/>
        <end position="788"/>
    </location>
</feature>
<name>A0AA38VV37_9PEZI</name>
<dbReference type="EMBL" id="JANBVO010000005">
    <property type="protein sequence ID" value="KAJ9152086.1"/>
    <property type="molecule type" value="Genomic_DNA"/>
</dbReference>
<comment type="subcellular location">
    <subcellularLocation>
        <location evidence="1">Cytoplasm</location>
        <location evidence="1">Cytoskeleton</location>
        <location evidence="1">Microtubule organizing center</location>
    </subcellularLocation>
</comment>
<dbReference type="Pfam" id="PF06657">
    <property type="entry name" value="Cep57_MT_bd"/>
    <property type="match status" value="1"/>
</dbReference>
<keyword evidence="2" id="KW-0963">Cytoplasm</keyword>
<comment type="caution">
    <text evidence="8">The sequence shown here is derived from an EMBL/GenBank/DDBJ whole genome shotgun (WGS) entry which is preliminary data.</text>
</comment>
<feature type="compositionally biased region" description="Polar residues" evidence="5">
    <location>
        <begin position="184"/>
        <end position="195"/>
    </location>
</feature>
<dbReference type="GO" id="GO:0005815">
    <property type="term" value="C:microtubule organizing center"/>
    <property type="evidence" value="ECO:0007669"/>
    <property type="project" value="UniProtKB-SubCell"/>
</dbReference>
<proteinExistence type="predicted"/>
<feature type="region of interest" description="Disordered" evidence="5">
    <location>
        <begin position="366"/>
        <end position="390"/>
    </location>
</feature>
<dbReference type="Proteomes" id="UP001174694">
    <property type="component" value="Unassembled WGS sequence"/>
</dbReference>
<evidence type="ECO:0000256" key="3">
    <source>
        <dbReference type="ARBA" id="ARBA00023212"/>
    </source>
</evidence>